<protein>
    <submittedName>
        <fullName evidence="3">Transposase</fullName>
    </submittedName>
</protein>
<dbReference type="EMBL" id="CP018145">
    <property type="protein sequence ID" value="ASJ52929.1"/>
    <property type="molecule type" value="Genomic_DNA"/>
</dbReference>
<evidence type="ECO:0000313" key="3">
    <source>
        <dbReference type="EMBL" id="ASJ53381.1"/>
    </source>
</evidence>
<evidence type="ECO:0000313" key="2">
    <source>
        <dbReference type="EMBL" id="ASJ52929.1"/>
    </source>
</evidence>
<evidence type="ECO:0000313" key="4">
    <source>
        <dbReference type="EMBL" id="ASJ55371.1"/>
    </source>
</evidence>
<sequence length="112" mass="12975">MAKKGQTFKRYSEEFKLRAVNMYQQGEMGYKAIAKELGIPSKTQVLQWVRKKNRGEGFVDQRGKNGSSDTPFVGRPRTKFATVEEERDYLKAQVEYLKKRNPNLHLGGRYGK</sequence>
<dbReference type="EMBL" id="CP018145">
    <property type="protein sequence ID" value="ASJ55371.1"/>
    <property type="molecule type" value="Genomic_DNA"/>
</dbReference>
<dbReference type="KEGG" id="bfm:BP422_18560"/>
<dbReference type="InterPro" id="IPR009057">
    <property type="entry name" value="Homeodomain-like_sf"/>
</dbReference>
<accession>A0A220MEE4</accession>
<dbReference type="Gene3D" id="1.10.10.60">
    <property type="entry name" value="Homeodomain-like"/>
    <property type="match status" value="1"/>
</dbReference>
<dbReference type="Pfam" id="PF13518">
    <property type="entry name" value="HTH_28"/>
    <property type="match status" value="1"/>
</dbReference>
<proteinExistence type="predicted"/>
<organism evidence="3 5">
    <name type="scientific">Brevibacillus formosus</name>
    <dbReference type="NCBI Taxonomy" id="54913"/>
    <lineage>
        <taxon>Bacteria</taxon>
        <taxon>Bacillati</taxon>
        <taxon>Bacillota</taxon>
        <taxon>Bacilli</taxon>
        <taxon>Bacillales</taxon>
        <taxon>Paenibacillaceae</taxon>
        <taxon>Brevibacillus</taxon>
    </lineage>
</organism>
<dbReference type="SUPFAM" id="SSF46689">
    <property type="entry name" value="Homeodomain-like"/>
    <property type="match status" value="1"/>
</dbReference>
<dbReference type="KEGG" id="bfm:BP422_04800"/>
<dbReference type="AlphaFoldDB" id="A0A220MEE4"/>
<feature type="domain" description="Insertion element IS150 protein InsJ-like helix-turn-helix" evidence="1">
    <location>
        <begin position="15"/>
        <end position="65"/>
    </location>
</feature>
<dbReference type="InterPro" id="IPR055247">
    <property type="entry name" value="InsJ-like_HTH"/>
</dbReference>
<dbReference type="KEGG" id="bfm:BP422_07310"/>
<dbReference type="EMBL" id="CP018145">
    <property type="protein sequence ID" value="ASJ53381.1"/>
    <property type="molecule type" value="Genomic_DNA"/>
</dbReference>
<dbReference type="Proteomes" id="UP000197781">
    <property type="component" value="Chromosome"/>
</dbReference>
<name>A0A220MEE4_9BACL</name>
<reference evidence="3 5" key="1">
    <citation type="submission" date="2016-11" db="EMBL/GenBank/DDBJ databases">
        <authorList>
            <person name="Jaros S."/>
            <person name="Januszkiewicz K."/>
            <person name="Wedrychowicz H."/>
        </authorList>
    </citation>
    <scope>NUCLEOTIDE SEQUENCE [LARGE SCALE GENOMIC DNA]</scope>
    <source>
        <strain evidence="3 5">NF2</strain>
    </source>
</reference>
<evidence type="ECO:0000259" key="1">
    <source>
        <dbReference type="Pfam" id="PF13518"/>
    </source>
</evidence>
<evidence type="ECO:0000313" key="5">
    <source>
        <dbReference type="Proteomes" id="UP000197781"/>
    </source>
</evidence>
<gene>
    <name evidence="2" type="ORF">BP422_04800</name>
    <name evidence="3" type="ORF">BP422_07310</name>
    <name evidence="4" type="ORF">BP422_18560</name>
</gene>